<dbReference type="GO" id="GO:0005524">
    <property type="term" value="F:ATP binding"/>
    <property type="evidence" value="ECO:0007669"/>
    <property type="project" value="UniProtKB-UniRule"/>
</dbReference>
<evidence type="ECO:0000256" key="5">
    <source>
        <dbReference type="ARBA" id="ARBA00022884"/>
    </source>
</evidence>
<dbReference type="Gene3D" id="3.40.50.300">
    <property type="entry name" value="P-loop containing nucleotide triphosphate hydrolases"/>
    <property type="match status" value="2"/>
</dbReference>
<dbReference type="PANTHER" id="PTHR24031">
    <property type="entry name" value="RNA HELICASE"/>
    <property type="match status" value="1"/>
</dbReference>
<dbReference type="SMART" id="SM00487">
    <property type="entry name" value="DEXDc"/>
    <property type="match status" value="1"/>
</dbReference>
<keyword evidence="5 7" id="KW-0694">RNA-binding</keyword>
<gene>
    <name evidence="13" type="primary">Aste57867_1631</name>
    <name evidence="12" type="ORF">As57867_001629</name>
    <name evidence="13" type="ORF">ASTE57867_1631</name>
</gene>
<evidence type="ECO:0000256" key="3">
    <source>
        <dbReference type="ARBA" id="ARBA00022806"/>
    </source>
</evidence>
<feature type="compositionally biased region" description="Acidic residues" evidence="8">
    <location>
        <begin position="422"/>
        <end position="433"/>
    </location>
</feature>
<feature type="region of interest" description="Disordered" evidence="8">
    <location>
        <begin position="1"/>
        <end position="32"/>
    </location>
</feature>
<feature type="region of interest" description="Disordered" evidence="8">
    <location>
        <begin position="420"/>
        <end position="439"/>
    </location>
</feature>
<dbReference type="Pfam" id="PF00270">
    <property type="entry name" value="DEAD"/>
    <property type="match status" value="1"/>
</dbReference>
<dbReference type="SUPFAM" id="SSF52540">
    <property type="entry name" value="P-loop containing nucleoside triphosphate hydrolases"/>
    <property type="match status" value="1"/>
</dbReference>
<comment type="similarity">
    <text evidence="7">Belongs to the DEAD box helicase family.</text>
</comment>
<feature type="compositionally biased region" description="Basic residues" evidence="8">
    <location>
        <begin position="1"/>
        <end position="11"/>
    </location>
</feature>
<keyword evidence="1 7" id="KW-0547">Nucleotide-binding</keyword>
<reference evidence="12" key="2">
    <citation type="submission" date="2019-06" db="EMBL/GenBank/DDBJ databases">
        <title>Genomics analysis of Aphanomyces spp. identifies a new class of oomycete effector associated with host adaptation.</title>
        <authorList>
            <person name="Gaulin E."/>
        </authorList>
    </citation>
    <scope>NUCLEOTIDE SEQUENCE</scope>
    <source>
        <strain evidence="12">CBS 578.67</strain>
    </source>
</reference>
<feature type="domain" description="DEAD-box RNA helicase Q" evidence="11">
    <location>
        <begin position="230"/>
        <end position="258"/>
    </location>
</feature>
<proteinExistence type="inferred from homology"/>
<evidence type="ECO:0000259" key="10">
    <source>
        <dbReference type="PROSITE" id="PS51194"/>
    </source>
</evidence>
<feature type="short sequence motif" description="Q motif" evidence="6">
    <location>
        <begin position="230"/>
        <end position="258"/>
    </location>
</feature>
<accession>A0A485K8B1</accession>
<evidence type="ECO:0000313" key="13">
    <source>
        <dbReference type="EMBL" id="VFT78844.1"/>
    </source>
</evidence>
<dbReference type="GO" id="GO:0003724">
    <property type="term" value="F:RNA helicase activity"/>
    <property type="evidence" value="ECO:0007669"/>
    <property type="project" value="UniProtKB-EC"/>
</dbReference>
<dbReference type="AlphaFoldDB" id="A0A485K8B1"/>
<feature type="domain" description="Helicase C-terminal" evidence="10">
    <location>
        <begin position="578"/>
        <end position="723"/>
    </location>
</feature>
<name>A0A485K8B1_9STRA</name>
<dbReference type="InterPro" id="IPR014001">
    <property type="entry name" value="Helicase_ATP-bd"/>
</dbReference>
<feature type="region of interest" description="Disordered" evidence="8">
    <location>
        <begin position="529"/>
        <end position="553"/>
    </location>
</feature>
<feature type="compositionally biased region" description="Basic residues" evidence="8">
    <location>
        <begin position="78"/>
        <end position="89"/>
    </location>
</feature>
<keyword evidence="3 7" id="KW-0347">Helicase</keyword>
<dbReference type="EMBL" id="CAADRA010000142">
    <property type="protein sequence ID" value="VFT78844.1"/>
    <property type="molecule type" value="Genomic_DNA"/>
</dbReference>
<dbReference type="Proteomes" id="UP000332933">
    <property type="component" value="Unassembled WGS sequence"/>
</dbReference>
<dbReference type="SMART" id="SM00490">
    <property type="entry name" value="HELICc"/>
    <property type="match status" value="1"/>
</dbReference>
<keyword evidence="2 7" id="KW-0378">Hydrolase</keyword>
<dbReference type="InterPro" id="IPR011545">
    <property type="entry name" value="DEAD/DEAH_box_helicase_dom"/>
</dbReference>
<feature type="region of interest" description="Disordered" evidence="8">
    <location>
        <begin position="73"/>
        <end position="222"/>
    </location>
</feature>
<dbReference type="Pfam" id="PF00271">
    <property type="entry name" value="Helicase_C"/>
    <property type="match status" value="1"/>
</dbReference>
<evidence type="ECO:0000256" key="8">
    <source>
        <dbReference type="SAM" id="MobiDB-lite"/>
    </source>
</evidence>
<dbReference type="EMBL" id="VJMH01000142">
    <property type="protein sequence ID" value="KAF0718529.1"/>
    <property type="molecule type" value="Genomic_DNA"/>
</dbReference>
<dbReference type="GO" id="GO:0016787">
    <property type="term" value="F:hydrolase activity"/>
    <property type="evidence" value="ECO:0007669"/>
    <property type="project" value="UniProtKB-KW"/>
</dbReference>
<dbReference type="OrthoDB" id="4310724at2759"/>
<evidence type="ECO:0000259" key="11">
    <source>
        <dbReference type="PROSITE" id="PS51195"/>
    </source>
</evidence>
<evidence type="ECO:0000256" key="4">
    <source>
        <dbReference type="ARBA" id="ARBA00022840"/>
    </source>
</evidence>
<feature type="compositionally biased region" description="Basic residues" evidence="8">
    <location>
        <begin position="185"/>
        <end position="195"/>
    </location>
</feature>
<comment type="domain">
    <text evidence="7">The Q motif is unique to and characteristic of the DEAD box family of RNA helicases and controls ATP binding and hydrolysis.</text>
</comment>
<evidence type="ECO:0000256" key="6">
    <source>
        <dbReference type="PROSITE-ProRule" id="PRU00552"/>
    </source>
</evidence>
<comment type="function">
    <text evidence="7">RNA helicase.</text>
</comment>
<feature type="domain" description="Helicase ATP-binding" evidence="9">
    <location>
        <begin position="262"/>
        <end position="504"/>
    </location>
</feature>
<dbReference type="PROSITE" id="PS00039">
    <property type="entry name" value="DEAD_ATP_HELICASE"/>
    <property type="match status" value="1"/>
</dbReference>
<evidence type="ECO:0000259" key="9">
    <source>
        <dbReference type="PROSITE" id="PS51192"/>
    </source>
</evidence>
<evidence type="ECO:0000256" key="7">
    <source>
        <dbReference type="RuleBase" id="RU365068"/>
    </source>
</evidence>
<sequence length="847" mass="94057">MPVKKQQKQQTKKAAPAAASKKKNSGNEWNRVDLSEYELEGFDDGNAFELEELTDYVLEDDGFGGRVLKYVLAASGKPSKKKSKTALKKAAKDASNDDEDNADITMTAKDMDDYEPPKKKQPVQETKGKKEKAQETPKEAPKAKAKETKETPKAKTKEAKETPKAEPATKETVDAATTNDESTSGKKKRKRSKKNKNAEATPDAATNEANDDDIADTPTEAADHDVPVLREWAKFKLHPTLNASLTRLSFEAPTRIQALTLVPALIDHRDVVGAAPTGSGKTLAFGMPVLQHLLSDATSLKKCRALILTPTRELAIQIVDHLQAMIPNKRAVGIVALVGGMAVQKQIRQLSYAPEIVVATPGRLWEMMEAGETTHFDALHQDLRFLIVDEADRMLQQGSFPQLQQIFERVNKGKVVMAPKEDNEDEDDDDDDSNGQVPPAEASLVMLDDVLKAHGKQVDDDDEIEAKETPKTPKFVRQTFLFSATMTLKNAGRYQTKKMKNPTALTMLETIMKRIGLRGKPAVVDLSAKESKADGDDDDNVKGAKSAAAGAPRGTEVTLPEGLELAQVECLDEHRNNVLYYFLTQYPGRTIVFLNAISGVRKLAGVLSLLRLPVFALHAEMQQKQRLKKLEGFRANEKGILIATDVAARGLDIPSVEYVVHYHIPRSAETFVHRSGRTARAAQHGLSVSLVAPVDAKYHAQICSVLHRPSGFSLFPVDHKFLPVIKERVKLAEQIFASENNDSKQKSEATWYHQMAEAADLPFDEDMIEALGPLTKDKNKTQGKRVELHHMLLEPLRPIGSKRKFRQLHEEINNRTISRDGEYNVRDASADLMHKSKKHSLKRFRKR</sequence>
<dbReference type="PROSITE" id="PS51195">
    <property type="entry name" value="Q_MOTIF"/>
    <property type="match status" value="1"/>
</dbReference>
<evidence type="ECO:0000313" key="14">
    <source>
        <dbReference type="Proteomes" id="UP000332933"/>
    </source>
</evidence>
<dbReference type="InterPro" id="IPR000629">
    <property type="entry name" value="RNA-helicase_DEAD-box_CS"/>
</dbReference>
<dbReference type="EC" id="3.6.4.13" evidence="7"/>
<dbReference type="InterPro" id="IPR014014">
    <property type="entry name" value="RNA_helicase_DEAD_Q_motif"/>
</dbReference>
<protein>
    <recommendedName>
        <fullName evidence="7">ATP-dependent RNA helicase</fullName>
        <ecNumber evidence="7">3.6.4.13</ecNumber>
    </recommendedName>
</protein>
<comment type="catalytic activity">
    <reaction evidence="7">
        <text>ATP + H2O = ADP + phosphate + H(+)</text>
        <dbReference type="Rhea" id="RHEA:13065"/>
        <dbReference type="ChEBI" id="CHEBI:15377"/>
        <dbReference type="ChEBI" id="CHEBI:15378"/>
        <dbReference type="ChEBI" id="CHEBI:30616"/>
        <dbReference type="ChEBI" id="CHEBI:43474"/>
        <dbReference type="ChEBI" id="CHEBI:456216"/>
        <dbReference type="EC" id="3.6.4.13"/>
    </reaction>
</comment>
<feature type="compositionally biased region" description="Basic and acidic residues" evidence="8">
    <location>
        <begin position="126"/>
        <end position="173"/>
    </location>
</feature>
<reference evidence="13 14" key="1">
    <citation type="submission" date="2019-03" db="EMBL/GenBank/DDBJ databases">
        <authorList>
            <person name="Gaulin E."/>
            <person name="Dumas B."/>
        </authorList>
    </citation>
    <scope>NUCLEOTIDE SEQUENCE [LARGE SCALE GENOMIC DNA]</scope>
    <source>
        <strain evidence="13">CBS 568.67</strain>
    </source>
</reference>
<keyword evidence="4 7" id="KW-0067">ATP-binding</keyword>
<evidence type="ECO:0000256" key="2">
    <source>
        <dbReference type="ARBA" id="ARBA00022801"/>
    </source>
</evidence>
<evidence type="ECO:0000256" key="1">
    <source>
        <dbReference type="ARBA" id="ARBA00022741"/>
    </source>
</evidence>
<dbReference type="GO" id="GO:0003723">
    <property type="term" value="F:RNA binding"/>
    <property type="evidence" value="ECO:0007669"/>
    <property type="project" value="UniProtKB-UniRule"/>
</dbReference>
<dbReference type="InterPro" id="IPR001650">
    <property type="entry name" value="Helicase_C-like"/>
</dbReference>
<organism evidence="13 14">
    <name type="scientific">Aphanomyces stellatus</name>
    <dbReference type="NCBI Taxonomy" id="120398"/>
    <lineage>
        <taxon>Eukaryota</taxon>
        <taxon>Sar</taxon>
        <taxon>Stramenopiles</taxon>
        <taxon>Oomycota</taxon>
        <taxon>Saprolegniomycetes</taxon>
        <taxon>Saprolegniales</taxon>
        <taxon>Verrucalvaceae</taxon>
        <taxon>Aphanomyces</taxon>
    </lineage>
</organism>
<dbReference type="PROSITE" id="PS51192">
    <property type="entry name" value="HELICASE_ATP_BIND_1"/>
    <property type="match status" value="1"/>
</dbReference>
<dbReference type="CDD" id="cd18787">
    <property type="entry name" value="SF2_C_DEAD"/>
    <property type="match status" value="1"/>
</dbReference>
<keyword evidence="14" id="KW-1185">Reference proteome</keyword>
<evidence type="ECO:0000313" key="12">
    <source>
        <dbReference type="EMBL" id="KAF0718529.1"/>
    </source>
</evidence>
<dbReference type="PROSITE" id="PS51194">
    <property type="entry name" value="HELICASE_CTER"/>
    <property type="match status" value="1"/>
</dbReference>
<feature type="compositionally biased region" description="Basic and acidic residues" evidence="8">
    <location>
        <begin position="109"/>
        <end position="118"/>
    </location>
</feature>
<dbReference type="InterPro" id="IPR027417">
    <property type="entry name" value="P-loop_NTPase"/>
</dbReference>